<keyword evidence="7" id="KW-1185">Reference proteome</keyword>
<dbReference type="GO" id="GO:0009289">
    <property type="term" value="C:pilus"/>
    <property type="evidence" value="ECO:0007669"/>
    <property type="project" value="UniProtKB-SubCell"/>
</dbReference>
<dbReference type="InterPro" id="IPR050263">
    <property type="entry name" value="Bact_Fimbrial_Adh_Pro"/>
</dbReference>
<proteinExistence type="inferred from homology"/>
<evidence type="ECO:0000313" key="7">
    <source>
        <dbReference type="Proteomes" id="UP001286589"/>
    </source>
</evidence>
<dbReference type="AlphaFoldDB" id="A0AB35RRJ7"/>
<dbReference type="PANTHER" id="PTHR33420">
    <property type="entry name" value="FIMBRIAL SUBUNIT ELFA-RELATED"/>
    <property type="match status" value="1"/>
</dbReference>
<gene>
    <name evidence="6" type="ORF">R0H02_15940</name>
</gene>
<feature type="signal peptide" evidence="5">
    <location>
        <begin position="1"/>
        <end position="21"/>
    </location>
</feature>
<reference evidence="6 7" key="1">
    <citation type="submission" date="2023-10" db="EMBL/GenBank/DDBJ databases">
        <title>Phytobacter spp. The emergence of a new genus of hospital-origin enterobacteria encoding carbapenemases in Argentina.</title>
        <authorList>
            <person name="Vay C."/>
            <person name="Almuzara M."/>
            <person name="Traglia G.M."/>
            <person name="Campos J."/>
        </authorList>
    </citation>
    <scope>NUCLEOTIDE SEQUENCE [LARGE SCALE GENOMIC DNA]</scope>
    <source>
        <strain evidence="6 7">CVMA36</strain>
    </source>
</reference>
<name>A0AB35RRJ7_9ENTR</name>
<dbReference type="PANTHER" id="PTHR33420:SF3">
    <property type="entry name" value="FIMBRIAL SUBUNIT ELFA"/>
    <property type="match status" value="1"/>
</dbReference>
<feature type="chain" id="PRO_5044189396" description="Fimbrial protein" evidence="5">
    <location>
        <begin position="22"/>
        <end position="260"/>
    </location>
</feature>
<dbReference type="GO" id="GO:0043709">
    <property type="term" value="P:cell adhesion involved in single-species biofilm formation"/>
    <property type="evidence" value="ECO:0007669"/>
    <property type="project" value="TreeGrafter"/>
</dbReference>
<evidence type="ECO:0000256" key="3">
    <source>
        <dbReference type="ARBA" id="ARBA00022729"/>
    </source>
</evidence>
<organism evidence="6 7">
    <name type="scientific">Phytobacter ursingii</name>
    <dbReference type="NCBI Taxonomy" id="1972431"/>
    <lineage>
        <taxon>Bacteria</taxon>
        <taxon>Pseudomonadati</taxon>
        <taxon>Pseudomonadota</taxon>
        <taxon>Gammaproteobacteria</taxon>
        <taxon>Enterobacterales</taxon>
        <taxon>Enterobacteriaceae</taxon>
        <taxon>Phytobacter</taxon>
    </lineage>
</organism>
<evidence type="ECO:0000313" key="6">
    <source>
        <dbReference type="EMBL" id="MDV2863947.1"/>
    </source>
</evidence>
<comment type="similarity">
    <text evidence="2">Belongs to the fimbrial protein family.</text>
</comment>
<comment type="subcellular location">
    <subcellularLocation>
        <location evidence="1">Fimbrium</location>
    </subcellularLocation>
</comment>
<accession>A0AB35RRJ7</accession>
<evidence type="ECO:0008006" key="8">
    <source>
        <dbReference type="Google" id="ProtNLM"/>
    </source>
</evidence>
<dbReference type="SUPFAM" id="SSF49401">
    <property type="entry name" value="Bacterial adhesins"/>
    <property type="match status" value="1"/>
</dbReference>
<keyword evidence="4" id="KW-0281">Fimbrium</keyword>
<evidence type="ECO:0000256" key="2">
    <source>
        <dbReference type="ARBA" id="ARBA00006671"/>
    </source>
</evidence>
<dbReference type="InterPro" id="IPR008966">
    <property type="entry name" value="Adhesion_dom_sf"/>
</dbReference>
<dbReference type="InterPro" id="IPR036937">
    <property type="entry name" value="Adhesion_dom_fimbrial_sf"/>
</dbReference>
<dbReference type="RefSeq" id="WP_317101573.1">
    <property type="nucleotide sequence ID" value="NZ_JAWJAC010000009.1"/>
</dbReference>
<sequence length="260" mass="26826">MKKLLIASSVMAALSMGAAHADPLTLNGGTIEFIGEITDTTCYAAVDGTAAGAAGTPGDTSNTVILPVVAKNLLDGAKGKTAGLTPFKIAVRADITTGTETCTLGDIADRDVNNLPTGGSHTVNKVRAIFGGTLSSADTNSYVDPAVPYAADTYNNVDMVTGYLKNIAEVAGGAGTRAFDSTLSANPNGSSKNVQLQLLNDDLTVIQVGDSASQMVKNTSAAVATGTKTVLPYYVRYISTDTTVEAGMLRSFVTYDLYYE</sequence>
<dbReference type="Gene3D" id="2.60.40.1090">
    <property type="entry name" value="Fimbrial-type adhesion domain"/>
    <property type="match status" value="1"/>
</dbReference>
<evidence type="ECO:0000256" key="1">
    <source>
        <dbReference type="ARBA" id="ARBA00004561"/>
    </source>
</evidence>
<evidence type="ECO:0000256" key="4">
    <source>
        <dbReference type="ARBA" id="ARBA00023263"/>
    </source>
</evidence>
<dbReference type="Proteomes" id="UP001286589">
    <property type="component" value="Unassembled WGS sequence"/>
</dbReference>
<dbReference type="EMBL" id="JAWJAC010000009">
    <property type="protein sequence ID" value="MDV2863947.1"/>
    <property type="molecule type" value="Genomic_DNA"/>
</dbReference>
<evidence type="ECO:0000256" key="5">
    <source>
        <dbReference type="SAM" id="SignalP"/>
    </source>
</evidence>
<keyword evidence="3 5" id="KW-0732">Signal</keyword>
<protein>
    <recommendedName>
        <fullName evidence="8">Fimbrial protein</fullName>
    </recommendedName>
</protein>
<comment type="caution">
    <text evidence="6">The sequence shown here is derived from an EMBL/GenBank/DDBJ whole genome shotgun (WGS) entry which is preliminary data.</text>
</comment>